<comment type="caution">
    <text evidence="1">The sequence shown here is derived from an EMBL/GenBank/DDBJ whole genome shotgun (WGS) entry which is preliminary data.</text>
</comment>
<accession>A0A176S6C7</accession>
<dbReference type="AlphaFoldDB" id="A0A176S6C7"/>
<reference evidence="1 2" key="1">
    <citation type="submission" date="2016-05" db="EMBL/GenBank/DDBJ databases">
        <title>Single-cell genome of chain-forming Candidatus Thiomargarita nelsonii and comparison to other large sulfur-oxidizing bacteria.</title>
        <authorList>
            <person name="Winkel M."/>
            <person name="Salman V."/>
            <person name="Woyke T."/>
            <person name="Schulz-Vogt H."/>
            <person name="Richter M."/>
            <person name="Flood B."/>
            <person name="Bailey J."/>
            <person name="Amann R."/>
            <person name="Mussmann M."/>
        </authorList>
    </citation>
    <scope>NUCLEOTIDE SEQUENCE [LARGE SCALE GENOMIC DNA]</scope>
    <source>
        <strain evidence="1 2">THI036</strain>
    </source>
</reference>
<name>A0A176S6C7_9GAMM</name>
<proteinExistence type="predicted"/>
<organism evidence="1 2">
    <name type="scientific">Candidatus Thiomargarita nelsonii</name>
    <dbReference type="NCBI Taxonomy" id="1003181"/>
    <lineage>
        <taxon>Bacteria</taxon>
        <taxon>Pseudomonadati</taxon>
        <taxon>Pseudomonadota</taxon>
        <taxon>Gammaproteobacteria</taxon>
        <taxon>Thiotrichales</taxon>
        <taxon>Thiotrichaceae</taxon>
        <taxon>Thiomargarita</taxon>
    </lineage>
</organism>
<dbReference type="EMBL" id="LUTY01000386">
    <property type="protein sequence ID" value="OAD23409.1"/>
    <property type="molecule type" value="Genomic_DNA"/>
</dbReference>
<evidence type="ECO:0000313" key="2">
    <source>
        <dbReference type="Proteomes" id="UP000076962"/>
    </source>
</evidence>
<gene>
    <name evidence="1" type="ORF">THIOM_000762</name>
</gene>
<sequence length="60" mass="7204">MRLKLNRLVPYLGVQNLFWTSLTCVLVQNKFWTPKCQKFRDKSNTRFPFDLSLLINNPCR</sequence>
<keyword evidence="2" id="KW-1185">Reference proteome</keyword>
<protein>
    <submittedName>
        <fullName evidence="1">Uncharacterized protein</fullName>
    </submittedName>
</protein>
<dbReference type="Proteomes" id="UP000076962">
    <property type="component" value="Unassembled WGS sequence"/>
</dbReference>
<evidence type="ECO:0000313" key="1">
    <source>
        <dbReference type="EMBL" id="OAD23409.1"/>
    </source>
</evidence>